<evidence type="ECO:0000256" key="6">
    <source>
        <dbReference type="ARBA" id="ARBA00022694"/>
    </source>
</evidence>
<comment type="caution">
    <text evidence="16">The sequence shown here is derived from an EMBL/GenBank/DDBJ whole genome shotgun (WGS) entry which is preliminary data.</text>
</comment>
<evidence type="ECO:0000256" key="12">
    <source>
        <dbReference type="ARBA" id="ARBA00048117"/>
    </source>
</evidence>
<dbReference type="InterPro" id="IPR017972">
    <property type="entry name" value="Cyt_P450_CS"/>
</dbReference>
<comment type="subcellular location">
    <subcellularLocation>
        <location evidence="13">Mitochondrion</location>
    </subcellularLocation>
</comment>
<dbReference type="EMBL" id="CAKXAJ010025241">
    <property type="protein sequence ID" value="CAH2236998.1"/>
    <property type="molecule type" value="Genomic_DNA"/>
</dbReference>
<evidence type="ECO:0000259" key="15">
    <source>
        <dbReference type="Pfam" id="PF00814"/>
    </source>
</evidence>
<dbReference type="NCBIfam" id="TIGR03723">
    <property type="entry name" value="T6A_TsaD_YgjD"/>
    <property type="match status" value="1"/>
</dbReference>
<keyword evidence="17" id="KW-1185">Reference proteome</keyword>
<proteinExistence type="inferred from homology"/>
<comment type="cofactor">
    <cofactor evidence="13">
        <name>a divalent metal cation</name>
        <dbReference type="ChEBI" id="CHEBI:60240"/>
    </cofactor>
    <text evidence="13">Binds 1 divalent metal cation per subunit.</text>
</comment>
<dbReference type="InterPro" id="IPR000905">
    <property type="entry name" value="Gcp-like_dom"/>
</dbReference>
<evidence type="ECO:0000313" key="16">
    <source>
        <dbReference type="EMBL" id="CAH2236998.1"/>
    </source>
</evidence>
<dbReference type="Pfam" id="PF00067">
    <property type="entry name" value="p450"/>
    <property type="match status" value="1"/>
</dbReference>
<accession>A0A8S4RLJ2</accession>
<keyword evidence="9" id="KW-0408">Iron</keyword>
<feature type="region of interest" description="Disordered" evidence="14">
    <location>
        <begin position="421"/>
        <end position="443"/>
    </location>
</feature>
<dbReference type="OrthoDB" id="3945418at2759"/>
<evidence type="ECO:0000256" key="8">
    <source>
        <dbReference type="ARBA" id="ARBA00023002"/>
    </source>
</evidence>
<dbReference type="GO" id="GO:0005506">
    <property type="term" value="F:iron ion binding"/>
    <property type="evidence" value="ECO:0007669"/>
    <property type="project" value="InterPro"/>
</dbReference>
<evidence type="ECO:0000256" key="1">
    <source>
        <dbReference type="ARBA" id="ARBA00001971"/>
    </source>
</evidence>
<evidence type="ECO:0000256" key="9">
    <source>
        <dbReference type="ARBA" id="ARBA00023004"/>
    </source>
</evidence>
<dbReference type="InterPro" id="IPR022450">
    <property type="entry name" value="TsaD"/>
</dbReference>
<evidence type="ECO:0000256" key="7">
    <source>
        <dbReference type="ARBA" id="ARBA00022723"/>
    </source>
</evidence>
<dbReference type="GO" id="GO:0002949">
    <property type="term" value="P:tRNA threonylcarbamoyladenosine modification"/>
    <property type="evidence" value="ECO:0007669"/>
    <property type="project" value="UniProtKB-UniRule"/>
</dbReference>
<dbReference type="InterPro" id="IPR043129">
    <property type="entry name" value="ATPase_NBD"/>
</dbReference>
<comment type="function">
    <text evidence="13">Required for the formation of a threonylcarbamoyl group on adenosine at position 37 (t(6)A37) in mitochondrial tRNAs that read codons beginning with adenine. Probably involved in the transfer of the threonylcarbamoyl moiety of threonylcarbamoyl-AMP (TC-AMP) to the N6 group of A37. Involved in mitochondrial genome maintenance.</text>
</comment>
<dbReference type="PRINTS" id="PR00789">
    <property type="entry name" value="OSIALOPTASE"/>
</dbReference>
<name>A0A8S4RLJ2_9NEOP</name>
<dbReference type="InterPro" id="IPR001128">
    <property type="entry name" value="Cyt_P450"/>
</dbReference>
<comment type="similarity">
    <text evidence="13">Belongs to the KAE1 / TsaD family.</text>
</comment>
<dbReference type="PANTHER" id="PTHR11735">
    <property type="entry name" value="TRNA N6-ADENOSINE THREONYLCARBAMOYLTRANSFERASE"/>
    <property type="match status" value="1"/>
</dbReference>
<keyword evidence="11 13" id="KW-0012">Acyltransferase</keyword>
<dbReference type="CDD" id="cd11054">
    <property type="entry name" value="CYP24A1-like"/>
    <property type="match status" value="1"/>
</dbReference>
<dbReference type="PROSITE" id="PS00086">
    <property type="entry name" value="CYTOCHROME_P450"/>
    <property type="match status" value="1"/>
</dbReference>
<keyword evidence="13" id="KW-0496">Mitochondrion</keyword>
<protein>
    <recommendedName>
        <fullName evidence="3">N(6)-L-threonylcarbamoyladenine synthase</fullName>
        <ecNumber evidence="3">2.3.1.234</ecNumber>
    </recommendedName>
</protein>
<feature type="domain" description="Gcp-like" evidence="15">
    <location>
        <begin position="53"/>
        <end position="359"/>
    </location>
</feature>
<organism evidence="16 17">
    <name type="scientific">Pararge aegeria aegeria</name>
    <dbReference type="NCBI Taxonomy" id="348720"/>
    <lineage>
        <taxon>Eukaryota</taxon>
        <taxon>Metazoa</taxon>
        <taxon>Ecdysozoa</taxon>
        <taxon>Arthropoda</taxon>
        <taxon>Hexapoda</taxon>
        <taxon>Insecta</taxon>
        <taxon>Pterygota</taxon>
        <taxon>Neoptera</taxon>
        <taxon>Endopterygota</taxon>
        <taxon>Lepidoptera</taxon>
        <taxon>Glossata</taxon>
        <taxon>Ditrysia</taxon>
        <taxon>Papilionoidea</taxon>
        <taxon>Nymphalidae</taxon>
        <taxon>Satyrinae</taxon>
        <taxon>Satyrini</taxon>
        <taxon>Parargina</taxon>
        <taxon>Pararge</taxon>
    </lineage>
</organism>
<evidence type="ECO:0000256" key="14">
    <source>
        <dbReference type="SAM" id="MobiDB-lite"/>
    </source>
</evidence>
<dbReference type="GO" id="GO:0005739">
    <property type="term" value="C:mitochondrion"/>
    <property type="evidence" value="ECO:0007669"/>
    <property type="project" value="UniProtKB-SubCell"/>
</dbReference>
<dbReference type="GO" id="GO:0020037">
    <property type="term" value="F:heme binding"/>
    <property type="evidence" value="ECO:0007669"/>
    <property type="project" value="InterPro"/>
</dbReference>
<evidence type="ECO:0000256" key="3">
    <source>
        <dbReference type="ARBA" id="ARBA00012156"/>
    </source>
</evidence>
<reference evidence="16" key="1">
    <citation type="submission" date="2022-03" db="EMBL/GenBank/DDBJ databases">
        <authorList>
            <person name="Lindestad O."/>
        </authorList>
    </citation>
    <scope>NUCLEOTIDE SEQUENCE</scope>
</reference>
<comment type="catalytic activity">
    <reaction evidence="12 13">
        <text>L-threonylcarbamoyladenylate + adenosine(37) in tRNA = N(6)-L-threonylcarbamoyladenosine(37) in tRNA + AMP + H(+)</text>
        <dbReference type="Rhea" id="RHEA:37059"/>
        <dbReference type="Rhea" id="RHEA-COMP:10162"/>
        <dbReference type="Rhea" id="RHEA-COMP:10163"/>
        <dbReference type="ChEBI" id="CHEBI:15378"/>
        <dbReference type="ChEBI" id="CHEBI:73682"/>
        <dbReference type="ChEBI" id="CHEBI:74411"/>
        <dbReference type="ChEBI" id="CHEBI:74418"/>
        <dbReference type="ChEBI" id="CHEBI:456215"/>
        <dbReference type="EC" id="2.3.1.234"/>
    </reaction>
</comment>
<keyword evidence="7 13" id="KW-0479">Metal-binding</keyword>
<evidence type="ECO:0000256" key="13">
    <source>
        <dbReference type="HAMAP-Rule" id="MF_03179"/>
    </source>
</evidence>
<dbReference type="GO" id="GO:0061711">
    <property type="term" value="F:tRNA N(6)-L-threonylcarbamoyladenine synthase activity"/>
    <property type="evidence" value="ECO:0007669"/>
    <property type="project" value="UniProtKB-EC"/>
</dbReference>
<dbReference type="AlphaFoldDB" id="A0A8S4RLJ2"/>
<evidence type="ECO:0000256" key="10">
    <source>
        <dbReference type="ARBA" id="ARBA00023033"/>
    </source>
</evidence>
<evidence type="ECO:0000256" key="5">
    <source>
        <dbReference type="ARBA" id="ARBA00022679"/>
    </source>
</evidence>
<gene>
    <name evidence="16" type="primary">jg9491</name>
    <name evidence="16" type="ORF">PAEG_LOCUS14315</name>
</gene>
<sequence>MILSLLKHHKLSRNFTKPFEISLVTSRNCAKILGIETSCDDTGCAIINEKGDILGETLHSQNLIHLRYGGIIPDVAQDLHRKYIEPTVHKTLELAQLNWLDIAAIAVTLEPGLPLSLAIGMKYAKHLSRKYNKPLIPVHHMEAHALVARMQHNISFPYLTLLISGGHCLLALVQGVNKFQLLGQSIDCAPGEVFDKVARRMKLRNIPEYSQLCGGRAVEMAASKATDLNLFQLPLPLVDHKDCNFSFNGLKTSVMYQLFRKEKEHSIEADKLIPEANDLCAALLMTTSRHLVHRTQRAMDFCHNNNLLPDEKKQLVVSGGVACNNYIFNTLTELCNEFDYKIYRPEPKLCTDNGVMIAWNGLEKWQRNIDVVSKNINSLDIKAINVDTEVDNRAEVRVLAGGTLGSTSPTLPPDVVEPWGSSHGELSRLPHSPGDATPSGGYRQVSFRKSKKLYYREGEQQFQVGVGIVHKSLVNNIVRVESVITKFLVPGPKSYPIIGTLYKYWQLLGDYDTEAIDKAAWLNWRKYGGLVKEEPGIRLLHVYEPQLIESVFRQKERYPARRSHVAMHHYRLSKPQVYNTGGLLSTNGPDWWRIRSAFQKNFSSPQNAKQYVQEVDNIVKRFIQWIHHNKPSHHDDFLQYLNRLYLEIIGKIAFNEEFQSFSPHEQDHKSRSSKIIAAAFGSNSGIMKLDNGIMWRFLKTPLYRTLSKSQEYLEKICMEILLNRITFYEKEKDETDKSLLDSFIRLPNIDLRDLTGIMVDILMAAIDTTSYTTSFALYHLARNQECQDNIFNEVLSLHSTEENELTADLLSNAVYVRSCLKESLRLNPVSIGVGRILQNDMILKGFMIPKGTVVVTQNMVASRLPQYVNDPLRFKPERWIRDSEQFENIHPYLSLPFGFGPRSCIARRLAEQNMCITLIRLIQKYKITWMGGELGIKTLLINKPDQPISLSFTPRTT</sequence>
<evidence type="ECO:0000256" key="11">
    <source>
        <dbReference type="ARBA" id="ARBA00023315"/>
    </source>
</evidence>
<dbReference type="GO" id="GO:0004497">
    <property type="term" value="F:monooxygenase activity"/>
    <property type="evidence" value="ECO:0007669"/>
    <property type="project" value="UniProtKB-KW"/>
</dbReference>
<dbReference type="NCBIfam" id="TIGR00329">
    <property type="entry name" value="gcp_kae1"/>
    <property type="match status" value="1"/>
</dbReference>
<keyword evidence="10" id="KW-0503">Monooxygenase</keyword>
<dbReference type="InterPro" id="IPR036396">
    <property type="entry name" value="Cyt_P450_sf"/>
</dbReference>
<evidence type="ECO:0000256" key="4">
    <source>
        <dbReference type="ARBA" id="ARBA00022617"/>
    </source>
</evidence>
<dbReference type="SUPFAM" id="SSF53067">
    <property type="entry name" value="Actin-like ATPase domain"/>
    <property type="match status" value="1"/>
</dbReference>
<evidence type="ECO:0000313" key="17">
    <source>
        <dbReference type="Proteomes" id="UP000838756"/>
    </source>
</evidence>
<dbReference type="Pfam" id="PF00814">
    <property type="entry name" value="TsaD"/>
    <property type="match status" value="1"/>
</dbReference>
<dbReference type="FunFam" id="1.10.630.10:FF:000006">
    <property type="entry name" value="Cytochrome P450 302a1, mitochondrial"/>
    <property type="match status" value="1"/>
</dbReference>
<dbReference type="InterPro" id="IPR017861">
    <property type="entry name" value="KAE1/TsaD"/>
</dbReference>
<keyword evidence="6 13" id="KW-0819">tRNA processing</keyword>
<dbReference type="CDD" id="cd24134">
    <property type="entry name" value="ASKHA_NBD_OSGEPL1_QRI7_euk"/>
    <property type="match status" value="1"/>
</dbReference>
<comment type="similarity">
    <text evidence="2">Belongs to the cytochrome P450 family.</text>
</comment>
<dbReference type="Proteomes" id="UP000838756">
    <property type="component" value="Unassembled WGS sequence"/>
</dbReference>
<dbReference type="HAMAP" id="MF_01445">
    <property type="entry name" value="TsaD"/>
    <property type="match status" value="1"/>
</dbReference>
<dbReference type="Gene3D" id="1.10.630.10">
    <property type="entry name" value="Cytochrome P450"/>
    <property type="match status" value="1"/>
</dbReference>
<dbReference type="GO" id="GO:0016705">
    <property type="term" value="F:oxidoreductase activity, acting on paired donors, with incorporation or reduction of molecular oxygen"/>
    <property type="evidence" value="ECO:0007669"/>
    <property type="project" value="InterPro"/>
</dbReference>
<comment type="subunit">
    <text evidence="13">Homodimer.</text>
</comment>
<keyword evidence="5 13" id="KW-0808">Transferase</keyword>
<keyword evidence="4" id="KW-0349">Heme</keyword>
<comment type="cofactor">
    <cofactor evidence="1">
        <name>heme</name>
        <dbReference type="ChEBI" id="CHEBI:30413"/>
    </cofactor>
</comment>
<keyword evidence="8" id="KW-0560">Oxidoreductase</keyword>
<dbReference type="Gene3D" id="3.30.420.40">
    <property type="match status" value="2"/>
</dbReference>
<dbReference type="SUPFAM" id="SSF48264">
    <property type="entry name" value="Cytochrome P450"/>
    <property type="match status" value="1"/>
</dbReference>
<dbReference type="EC" id="2.3.1.234" evidence="3"/>
<dbReference type="PANTHER" id="PTHR11735:SF6">
    <property type="entry name" value="TRNA N6-ADENOSINE THREONYLCARBAMOYLTRANSFERASE, MITOCHONDRIAL"/>
    <property type="match status" value="1"/>
</dbReference>
<evidence type="ECO:0000256" key="2">
    <source>
        <dbReference type="ARBA" id="ARBA00010617"/>
    </source>
</evidence>